<comment type="cofactor">
    <cofactor evidence="2">
        <name>Zn(2+)</name>
        <dbReference type="ChEBI" id="CHEBI:29105"/>
    </cofactor>
</comment>
<keyword evidence="12" id="KW-1185">Reference proteome</keyword>
<evidence type="ECO:0000259" key="10">
    <source>
        <dbReference type="SMART" id="SM00849"/>
    </source>
</evidence>
<dbReference type="Pfam" id="PF00753">
    <property type="entry name" value="Lactamase_B"/>
    <property type="match status" value="1"/>
</dbReference>
<keyword evidence="8" id="KW-0862">Zinc</keyword>
<keyword evidence="6" id="KW-0479">Metal-binding</keyword>
<evidence type="ECO:0000256" key="8">
    <source>
        <dbReference type="ARBA" id="ARBA00022833"/>
    </source>
</evidence>
<sequence>MSKLLSLTGPAVMAATVAYAYTANHPTAEQVANGTTRSFPFSTLTYCGLLLMFCVSGSMPRNPFFPAFMFRSSVFPVLYKLYCSYTIGYRVLRHFMHQPVAYPHSDYRYGIRCIDAGSPLRLKPAPPGTPTSIQFLTNFYARAGGSVDAALWTGGVVRGIAVVPVPIFTDNYAYIIVSMQTHKVAVVDPADPEMVMRIMSSLRAQLRVPLQVTEVLTTHKHWDHAGGNQLLATYAKKELPVAPHDEAGEDCAPTIPLLSPALRLIGSEDDAPLCCDVLVNDDTPAFAIMGGAAKVQVMAAPGHTKGSVVFVVGSAEEGAATAGPARVAVFTGDSLFCGGCGAPFETVSVKQIMKTRATFLEDARVRTQPGTGQEVEEDDVLLYVGHEYTERLLTEVLTLMTRVVSSKESCDIRGKRYVRVVAEALRGVKVMRVESDGLKDAAGMGREKDGKQLQFRLPCCTVPSSLAVERGVNPLLTIDDEVLALLAEAEKDGVMDSNAVERAIYCSDRRCLPASADWTAKAVM</sequence>
<evidence type="ECO:0000256" key="2">
    <source>
        <dbReference type="ARBA" id="ARBA00001947"/>
    </source>
</evidence>
<dbReference type="Gene3D" id="3.60.15.10">
    <property type="entry name" value="Ribonuclease Z/Hydroxyacylglutathione hydrolase-like"/>
    <property type="match status" value="1"/>
</dbReference>
<dbReference type="EC" id="3.1.2.6" evidence="5"/>
<feature type="domain" description="Metallo-beta-lactamase" evidence="10">
    <location>
        <begin position="170"/>
        <end position="386"/>
    </location>
</feature>
<name>A0AAW0EYW4_9TRYP</name>
<evidence type="ECO:0000313" key="11">
    <source>
        <dbReference type="EMBL" id="KAK7198341.1"/>
    </source>
</evidence>
<reference evidence="11 12" key="1">
    <citation type="journal article" date="2021" name="MBio">
        <title>A New Model Trypanosomatid, Novymonas esmeraldas: Genomic Perception of Its 'Candidatus Pandoraea novymonadis' Endosymbiont.</title>
        <authorList>
            <person name="Zakharova A."/>
            <person name="Saura A."/>
            <person name="Butenko A."/>
            <person name="Podesvova L."/>
            <person name="Warmusova S."/>
            <person name="Kostygov A.Y."/>
            <person name="Nenarokova A."/>
            <person name="Lukes J."/>
            <person name="Opperdoes F.R."/>
            <person name="Yurchenko V."/>
        </authorList>
    </citation>
    <scope>NUCLEOTIDE SEQUENCE [LARGE SCALE GENOMIC DNA]</scope>
    <source>
        <strain evidence="11 12">E262AT.01</strain>
    </source>
</reference>
<dbReference type="SUPFAM" id="SSF56281">
    <property type="entry name" value="Metallo-hydrolase/oxidoreductase"/>
    <property type="match status" value="1"/>
</dbReference>
<keyword evidence="7" id="KW-0378">Hydrolase</keyword>
<evidence type="ECO:0000256" key="7">
    <source>
        <dbReference type="ARBA" id="ARBA00022801"/>
    </source>
</evidence>
<dbReference type="InterPro" id="IPR036866">
    <property type="entry name" value="RibonucZ/Hydroxyglut_hydro"/>
</dbReference>
<evidence type="ECO:0000256" key="5">
    <source>
        <dbReference type="ARBA" id="ARBA00011917"/>
    </source>
</evidence>
<evidence type="ECO:0000256" key="3">
    <source>
        <dbReference type="ARBA" id="ARBA00004963"/>
    </source>
</evidence>
<dbReference type="InterPro" id="IPR035680">
    <property type="entry name" value="Clx_II_MBL"/>
</dbReference>
<dbReference type="Proteomes" id="UP001430356">
    <property type="component" value="Unassembled WGS sequence"/>
</dbReference>
<dbReference type="SMART" id="SM00849">
    <property type="entry name" value="Lactamase_B"/>
    <property type="match status" value="1"/>
</dbReference>
<comment type="pathway">
    <text evidence="3">Secondary metabolite metabolism; methylglyoxal degradation; (R)-lactate from methylglyoxal: step 2/2.</text>
</comment>
<proteinExistence type="inferred from homology"/>
<protein>
    <recommendedName>
        <fullName evidence="5">hydroxyacylglutathione hydrolase</fullName>
        <ecNumber evidence="5">3.1.2.6</ecNumber>
    </recommendedName>
    <alternativeName>
        <fullName evidence="9">Glyoxalase II</fullName>
    </alternativeName>
</protein>
<evidence type="ECO:0000256" key="9">
    <source>
        <dbReference type="ARBA" id="ARBA00031044"/>
    </source>
</evidence>
<accession>A0AAW0EYW4</accession>
<comment type="similarity">
    <text evidence="4">Belongs to the metallo-beta-lactamase superfamily. Glyoxalase II family.</text>
</comment>
<gene>
    <name evidence="11" type="ORF">NESM_000792900</name>
</gene>
<dbReference type="EMBL" id="JAECZO010000144">
    <property type="protein sequence ID" value="KAK7198341.1"/>
    <property type="molecule type" value="Genomic_DNA"/>
</dbReference>
<comment type="catalytic activity">
    <reaction evidence="1">
        <text>an S-(2-hydroxyacyl)glutathione + H2O = a 2-hydroxy carboxylate + glutathione + H(+)</text>
        <dbReference type="Rhea" id="RHEA:21864"/>
        <dbReference type="ChEBI" id="CHEBI:15377"/>
        <dbReference type="ChEBI" id="CHEBI:15378"/>
        <dbReference type="ChEBI" id="CHEBI:57925"/>
        <dbReference type="ChEBI" id="CHEBI:58896"/>
        <dbReference type="ChEBI" id="CHEBI:71261"/>
        <dbReference type="EC" id="3.1.2.6"/>
    </reaction>
</comment>
<dbReference type="InterPro" id="IPR001279">
    <property type="entry name" value="Metallo-B-lactamas"/>
</dbReference>
<comment type="caution">
    <text evidence="11">The sequence shown here is derived from an EMBL/GenBank/DDBJ whole genome shotgun (WGS) entry which is preliminary data.</text>
</comment>
<dbReference type="PANTHER" id="PTHR11935:SF94">
    <property type="entry name" value="TENZING NORGAY, ISOFORM C"/>
    <property type="match status" value="1"/>
</dbReference>
<evidence type="ECO:0000313" key="12">
    <source>
        <dbReference type="Proteomes" id="UP001430356"/>
    </source>
</evidence>
<dbReference type="GO" id="GO:0046872">
    <property type="term" value="F:metal ion binding"/>
    <property type="evidence" value="ECO:0007669"/>
    <property type="project" value="UniProtKB-KW"/>
</dbReference>
<dbReference type="PANTHER" id="PTHR11935">
    <property type="entry name" value="BETA LACTAMASE DOMAIN"/>
    <property type="match status" value="1"/>
</dbReference>
<dbReference type="CDD" id="cd07723">
    <property type="entry name" value="hydroxyacylglutathione_hydrolase_MBL-fold"/>
    <property type="match status" value="1"/>
</dbReference>
<evidence type="ECO:0000256" key="4">
    <source>
        <dbReference type="ARBA" id="ARBA00006759"/>
    </source>
</evidence>
<dbReference type="AlphaFoldDB" id="A0AAW0EYW4"/>
<dbReference type="GO" id="GO:0004416">
    <property type="term" value="F:hydroxyacylglutathione hydrolase activity"/>
    <property type="evidence" value="ECO:0007669"/>
    <property type="project" value="UniProtKB-EC"/>
</dbReference>
<evidence type="ECO:0000256" key="6">
    <source>
        <dbReference type="ARBA" id="ARBA00022723"/>
    </source>
</evidence>
<evidence type="ECO:0000256" key="1">
    <source>
        <dbReference type="ARBA" id="ARBA00001623"/>
    </source>
</evidence>
<organism evidence="11 12">
    <name type="scientific">Novymonas esmeraldas</name>
    <dbReference type="NCBI Taxonomy" id="1808958"/>
    <lineage>
        <taxon>Eukaryota</taxon>
        <taxon>Discoba</taxon>
        <taxon>Euglenozoa</taxon>
        <taxon>Kinetoplastea</taxon>
        <taxon>Metakinetoplastina</taxon>
        <taxon>Trypanosomatida</taxon>
        <taxon>Trypanosomatidae</taxon>
        <taxon>Novymonas</taxon>
    </lineage>
</organism>